<evidence type="ECO:0000313" key="5">
    <source>
        <dbReference type="Proteomes" id="UP000178425"/>
    </source>
</evidence>
<dbReference type="Gene3D" id="3.40.50.720">
    <property type="entry name" value="NAD(P)-binding Rossmann-like Domain"/>
    <property type="match status" value="1"/>
</dbReference>
<organism evidence="4 5">
    <name type="scientific">Candidatus Giovannonibacteria bacterium RIFCSPHIGHO2_02_43_13</name>
    <dbReference type="NCBI Taxonomy" id="1798330"/>
    <lineage>
        <taxon>Bacteria</taxon>
        <taxon>Candidatus Giovannoniibacteriota</taxon>
    </lineage>
</organism>
<dbReference type="InterPro" id="IPR008927">
    <property type="entry name" value="6-PGluconate_DH-like_C_sf"/>
</dbReference>
<feature type="domain" description="UDP-glucose/GDP-mannose dehydrogenase N-terminal" evidence="3">
    <location>
        <begin position="45"/>
        <end position="142"/>
    </location>
</feature>
<evidence type="ECO:0000313" key="4">
    <source>
        <dbReference type="EMBL" id="OGF77579.1"/>
    </source>
</evidence>
<evidence type="ECO:0000259" key="3">
    <source>
        <dbReference type="Pfam" id="PF03721"/>
    </source>
</evidence>
<dbReference type="Pfam" id="PF00984">
    <property type="entry name" value="UDPG_MGDP_dh"/>
    <property type="match status" value="1"/>
</dbReference>
<comment type="similarity">
    <text evidence="1">Belongs to the UDP-glucose/GDP-mannose dehydrogenase family.</text>
</comment>
<dbReference type="Gene3D" id="1.10.1040.10">
    <property type="entry name" value="N-(1-d-carboxylethyl)-l-norvaline Dehydrogenase, domain 2"/>
    <property type="match status" value="1"/>
</dbReference>
<dbReference type="EMBL" id="MFHI01000039">
    <property type="protein sequence ID" value="OGF77579.1"/>
    <property type="molecule type" value="Genomic_DNA"/>
</dbReference>
<gene>
    <name evidence="4" type="ORF">A2W54_02515</name>
</gene>
<accession>A0A1F5WPJ6</accession>
<dbReference type="Proteomes" id="UP000178425">
    <property type="component" value="Unassembled WGS sequence"/>
</dbReference>
<dbReference type="SUPFAM" id="SSF48179">
    <property type="entry name" value="6-phosphogluconate dehydrogenase C-terminal domain-like"/>
    <property type="match status" value="1"/>
</dbReference>
<sequence>MEKSPKIGIVGIGMVGKETMRYFTEQGYARGRDLFCHDTDPKKGFNDKVENAQIIFICVPTPPAKDGSCDTGIVESVVAKYHSPSRVLIIKSTIAPGTLAKLQKKYKSPLLFNPEFLTESRAWEDFIRPDRQIVGYTQKSLEYAGTVLNLLPSAYLSSPGTLGTYEFVRMNSSEAELGKYASNVFGALKVTYSNILADIAKALEIAHKREGIRLPVNYDNIRKMVAHDRRIGDAWMDVTHGSYRGFGGYCFPKDLNAFISFGEKTVKILNKKKDKETKGLVVRGVVFLKSIRDYNDYLLKTQGLNAKIVSSHNEELRKKLKGRKNV</sequence>
<dbReference type="GO" id="GO:0051287">
    <property type="term" value="F:NAD binding"/>
    <property type="evidence" value="ECO:0007669"/>
    <property type="project" value="InterPro"/>
</dbReference>
<dbReference type="SUPFAM" id="SSF51735">
    <property type="entry name" value="NAD(P)-binding Rossmann-fold domains"/>
    <property type="match status" value="1"/>
</dbReference>
<dbReference type="PANTHER" id="PTHR43750:SF3">
    <property type="entry name" value="UDP-GLUCOSE 6-DEHYDROGENASE TUAD"/>
    <property type="match status" value="1"/>
</dbReference>
<proteinExistence type="inferred from homology"/>
<evidence type="ECO:0000259" key="2">
    <source>
        <dbReference type="Pfam" id="PF00984"/>
    </source>
</evidence>
<name>A0A1F5WPJ6_9BACT</name>
<dbReference type="GO" id="GO:0016616">
    <property type="term" value="F:oxidoreductase activity, acting on the CH-OH group of donors, NAD or NADP as acceptor"/>
    <property type="evidence" value="ECO:0007669"/>
    <property type="project" value="InterPro"/>
</dbReference>
<dbReference type="InterPro" id="IPR013328">
    <property type="entry name" value="6PGD_dom2"/>
</dbReference>
<dbReference type="PANTHER" id="PTHR43750">
    <property type="entry name" value="UDP-GLUCOSE 6-DEHYDROGENASE TUAD"/>
    <property type="match status" value="1"/>
</dbReference>
<evidence type="ECO:0000256" key="1">
    <source>
        <dbReference type="ARBA" id="ARBA00006601"/>
    </source>
</evidence>
<dbReference type="AlphaFoldDB" id="A0A1F5WPJ6"/>
<dbReference type="InterPro" id="IPR001732">
    <property type="entry name" value="UDP-Glc/GDP-Man_DH_N"/>
</dbReference>
<reference evidence="4 5" key="1">
    <citation type="journal article" date="2016" name="Nat. Commun.">
        <title>Thousands of microbial genomes shed light on interconnected biogeochemical processes in an aquifer system.</title>
        <authorList>
            <person name="Anantharaman K."/>
            <person name="Brown C.T."/>
            <person name="Hug L.A."/>
            <person name="Sharon I."/>
            <person name="Castelle C.J."/>
            <person name="Probst A.J."/>
            <person name="Thomas B.C."/>
            <person name="Singh A."/>
            <person name="Wilkins M.J."/>
            <person name="Karaoz U."/>
            <person name="Brodie E.L."/>
            <person name="Williams K.H."/>
            <person name="Hubbard S.S."/>
            <person name="Banfield J.F."/>
        </authorList>
    </citation>
    <scope>NUCLEOTIDE SEQUENCE [LARGE SCALE GENOMIC DNA]</scope>
</reference>
<evidence type="ECO:0008006" key="6">
    <source>
        <dbReference type="Google" id="ProtNLM"/>
    </source>
</evidence>
<dbReference type="InterPro" id="IPR014026">
    <property type="entry name" value="UDP-Glc/GDP-Man_DH_dimer"/>
</dbReference>
<dbReference type="InterPro" id="IPR036291">
    <property type="entry name" value="NAD(P)-bd_dom_sf"/>
</dbReference>
<comment type="caution">
    <text evidence="4">The sequence shown here is derived from an EMBL/GenBank/DDBJ whole genome shotgun (WGS) entry which is preliminary data.</text>
</comment>
<feature type="domain" description="UDP-glucose/GDP-mannose dehydrogenase dimerisation" evidence="2">
    <location>
        <begin position="174"/>
        <end position="264"/>
    </location>
</feature>
<dbReference type="Pfam" id="PF03721">
    <property type="entry name" value="UDPG_MGDP_dh_N"/>
    <property type="match status" value="1"/>
</dbReference>
<protein>
    <recommendedName>
        <fullName evidence="6">UDP-glucose/GDP-mannose dehydrogenase dimerisation domain-containing protein</fullName>
    </recommendedName>
</protein>